<dbReference type="GO" id="GO:0007131">
    <property type="term" value="P:reciprocal meiotic recombination"/>
    <property type="evidence" value="ECO:0007669"/>
    <property type="project" value="InterPro"/>
</dbReference>
<dbReference type="InterPro" id="IPR001841">
    <property type="entry name" value="Znf_RING"/>
</dbReference>
<dbReference type="OrthoDB" id="2535391at2759"/>
<protein>
    <submittedName>
        <fullName evidence="7">RING-type domain-containing protein</fullName>
    </submittedName>
</protein>
<dbReference type="PROSITE" id="PS50089">
    <property type="entry name" value="ZF_RING_2"/>
    <property type="match status" value="1"/>
</dbReference>
<reference evidence="7" key="1">
    <citation type="journal article" date="2020" name="Ecol. Evol.">
        <title>Genome structure and content of the rice root-knot nematode (Meloidogyne graminicola).</title>
        <authorList>
            <person name="Phan N.T."/>
            <person name="Danchin E.G.J."/>
            <person name="Klopp C."/>
            <person name="Perfus-Barbeoch L."/>
            <person name="Kozlowski D.K."/>
            <person name="Koutsovoulos G.D."/>
            <person name="Lopez-Roques C."/>
            <person name="Bouchez O."/>
            <person name="Zahm M."/>
            <person name="Besnard G."/>
            <person name="Bellafiore S."/>
        </authorList>
    </citation>
    <scope>NUCLEOTIDE SEQUENCE</scope>
    <source>
        <strain evidence="7">VN-18</strain>
    </source>
</reference>
<dbReference type="InterPro" id="IPR042123">
    <property type="entry name" value="Zip3/RNF212-like"/>
</dbReference>
<dbReference type="PROSITE" id="PS00518">
    <property type="entry name" value="ZF_RING_1"/>
    <property type="match status" value="1"/>
</dbReference>
<keyword evidence="2 5" id="KW-0863">Zinc-finger</keyword>
<dbReference type="GO" id="GO:0016925">
    <property type="term" value="P:protein sumoylation"/>
    <property type="evidence" value="ECO:0007669"/>
    <property type="project" value="TreeGrafter"/>
</dbReference>
<dbReference type="GO" id="GO:0008270">
    <property type="term" value="F:zinc ion binding"/>
    <property type="evidence" value="ECO:0007669"/>
    <property type="project" value="UniProtKB-KW"/>
</dbReference>
<dbReference type="InterPro" id="IPR017907">
    <property type="entry name" value="Znf_RING_CS"/>
</dbReference>
<dbReference type="Proteomes" id="UP000605970">
    <property type="component" value="Unassembled WGS sequence"/>
</dbReference>
<gene>
    <name evidence="7" type="ORF">Mgra_00009720</name>
</gene>
<dbReference type="GO" id="GO:0019789">
    <property type="term" value="F:SUMO transferase activity"/>
    <property type="evidence" value="ECO:0007669"/>
    <property type="project" value="InterPro"/>
</dbReference>
<dbReference type="EMBL" id="JABEBT010000178">
    <property type="protein sequence ID" value="KAF7626112.1"/>
    <property type="molecule type" value="Genomic_DNA"/>
</dbReference>
<sequence>MDAWIHCNKCYTEPTNTSTFWFTSCGHILCAECAEPPDANEKRKHCTFCLVNAGYMQINRNMRPDIMELFKPSKVLLTEYLTKLRTAIAFQSYQRGHLMKYKDEQYKKLLSQVNNQVNSQTHSSINNSFAPASNVSFIQRSAMGSIIHRPSPTFSGKNNKVQYNLSHSSTNSFVPASVPYYHKPSATGPIFHRPSPSFSGKITKGYIYIKRKKKF</sequence>
<organism evidence="7 8">
    <name type="scientific">Meloidogyne graminicola</name>
    <dbReference type="NCBI Taxonomy" id="189291"/>
    <lineage>
        <taxon>Eukaryota</taxon>
        <taxon>Metazoa</taxon>
        <taxon>Ecdysozoa</taxon>
        <taxon>Nematoda</taxon>
        <taxon>Chromadorea</taxon>
        <taxon>Rhabditida</taxon>
        <taxon>Tylenchina</taxon>
        <taxon>Tylenchomorpha</taxon>
        <taxon>Tylenchoidea</taxon>
        <taxon>Meloidogynidae</taxon>
        <taxon>Meloidogyninae</taxon>
        <taxon>Meloidogyne</taxon>
    </lineage>
</organism>
<keyword evidence="4" id="KW-0469">Meiosis</keyword>
<evidence type="ECO:0000256" key="5">
    <source>
        <dbReference type="PROSITE-ProRule" id="PRU00175"/>
    </source>
</evidence>
<dbReference type="PROSITE" id="PS50096">
    <property type="entry name" value="IQ"/>
    <property type="match status" value="1"/>
</dbReference>
<dbReference type="PANTHER" id="PTHR22663">
    <property type="entry name" value="RING FINGER PROTEIN NARYA-RELATED"/>
    <property type="match status" value="1"/>
</dbReference>
<proteinExistence type="predicted"/>
<comment type="caution">
    <text evidence="7">The sequence shown here is derived from an EMBL/GenBank/DDBJ whole genome shotgun (WGS) entry which is preliminary data.</text>
</comment>
<dbReference type="SUPFAM" id="SSF57850">
    <property type="entry name" value="RING/U-box"/>
    <property type="match status" value="1"/>
</dbReference>
<evidence type="ECO:0000256" key="3">
    <source>
        <dbReference type="ARBA" id="ARBA00022833"/>
    </source>
</evidence>
<dbReference type="AlphaFoldDB" id="A0A8S9ZCZ5"/>
<keyword evidence="8" id="KW-1185">Reference proteome</keyword>
<evidence type="ECO:0000256" key="4">
    <source>
        <dbReference type="ARBA" id="ARBA00023254"/>
    </source>
</evidence>
<dbReference type="PANTHER" id="PTHR22663:SF17">
    <property type="entry name" value="RING FINGER PROTEIN NARYA-RELATED"/>
    <property type="match status" value="1"/>
</dbReference>
<dbReference type="GO" id="GO:0007129">
    <property type="term" value="P:homologous chromosome pairing at meiosis"/>
    <property type="evidence" value="ECO:0007669"/>
    <property type="project" value="TreeGrafter"/>
</dbReference>
<evidence type="ECO:0000256" key="2">
    <source>
        <dbReference type="ARBA" id="ARBA00022771"/>
    </source>
</evidence>
<evidence type="ECO:0000259" key="6">
    <source>
        <dbReference type="PROSITE" id="PS50089"/>
    </source>
</evidence>
<evidence type="ECO:0000313" key="7">
    <source>
        <dbReference type="EMBL" id="KAF7626112.1"/>
    </source>
</evidence>
<dbReference type="GO" id="GO:0000795">
    <property type="term" value="C:synaptonemal complex"/>
    <property type="evidence" value="ECO:0007669"/>
    <property type="project" value="InterPro"/>
</dbReference>
<dbReference type="Pfam" id="PF14634">
    <property type="entry name" value="zf-RING_5"/>
    <property type="match status" value="1"/>
</dbReference>
<feature type="domain" description="RING-type" evidence="6">
    <location>
        <begin position="7"/>
        <end position="49"/>
    </location>
</feature>
<keyword evidence="3" id="KW-0862">Zinc</keyword>
<evidence type="ECO:0000313" key="8">
    <source>
        <dbReference type="Proteomes" id="UP000605970"/>
    </source>
</evidence>
<evidence type="ECO:0000256" key="1">
    <source>
        <dbReference type="ARBA" id="ARBA00022723"/>
    </source>
</evidence>
<accession>A0A8S9ZCZ5</accession>
<name>A0A8S9ZCZ5_9BILA</name>
<keyword evidence="1" id="KW-0479">Metal-binding</keyword>